<sequence>MLPALPERLRLQFLGLIGEQVKPWLDDLPGLVGRLCREWDVQLEGTFAGGWSAYVAFGTRRGEPVVLKVAPRPADGRAEIGGLVARDGVGVPRLLCHDLAAAALLLPRVQPGVSVNARELRADEAAGLLRRLHVPVDVPPEHVPLLRERLAAQWAAHATRNRRLSRSLPDELVADAASAAEQLSDSWSRSVLLHGDFEARNLLHAAGGLVAIDSPAAVGDPGYDAASWVMSEHDGDAQAFRASVAQFVHALAYPEQRLWRWAWPLAVDSLLAKLSEPGWSSEAVGEAFAVAGLVAGVAAPDWRGALAERHAATP</sequence>
<dbReference type="Pfam" id="PF04655">
    <property type="entry name" value="APH_6_hur"/>
    <property type="match status" value="1"/>
</dbReference>
<organism evidence="1 2">
    <name type="scientific">Solirubrobacter ginsenosidimutans</name>
    <dbReference type="NCBI Taxonomy" id="490573"/>
    <lineage>
        <taxon>Bacteria</taxon>
        <taxon>Bacillati</taxon>
        <taxon>Actinomycetota</taxon>
        <taxon>Thermoleophilia</taxon>
        <taxon>Solirubrobacterales</taxon>
        <taxon>Solirubrobacteraceae</taxon>
        <taxon>Solirubrobacter</taxon>
    </lineage>
</organism>
<dbReference type="GO" id="GO:0019748">
    <property type="term" value="P:secondary metabolic process"/>
    <property type="evidence" value="ECO:0007669"/>
    <property type="project" value="InterPro"/>
</dbReference>
<protein>
    <submittedName>
        <fullName evidence="1">Aminoglycoside phosphotransferase family protein</fullName>
    </submittedName>
</protein>
<keyword evidence="2" id="KW-1185">Reference proteome</keyword>
<dbReference type="GO" id="GO:0016773">
    <property type="term" value="F:phosphotransferase activity, alcohol group as acceptor"/>
    <property type="evidence" value="ECO:0007669"/>
    <property type="project" value="InterPro"/>
</dbReference>
<dbReference type="SUPFAM" id="SSF56112">
    <property type="entry name" value="Protein kinase-like (PK-like)"/>
    <property type="match status" value="1"/>
</dbReference>
<proteinExistence type="predicted"/>
<gene>
    <name evidence="1" type="ORF">OM076_15705</name>
</gene>
<evidence type="ECO:0000313" key="1">
    <source>
        <dbReference type="EMBL" id="MDA0161719.1"/>
    </source>
</evidence>
<comment type="caution">
    <text evidence="1">The sequence shown here is derived from an EMBL/GenBank/DDBJ whole genome shotgun (WGS) entry which is preliminary data.</text>
</comment>
<dbReference type="EMBL" id="JAPDOD010000014">
    <property type="protein sequence ID" value="MDA0161719.1"/>
    <property type="molecule type" value="Genomic_DNA"/>
</dbReference>
<dbReference type="RefSeq" id="WP_270040935.1">
    <property type="nucleotide sequence ID" value="NZ_JAPDOD010000014.1"/>
</dbReference>
<evidence type="ECO:0000313" key="2">
    <source>
        <dbReference type="Proteomes" id="UP001149140"/>
    </source>
</evidence>
<accession>A0A9X3MSA3</accession>
<dbReference type="AlphaFoldDB" id="A0A9X3MSA3"/>
<name>A0A9X3MSA3_9ACTN</name>
<dbReference type="InterPro" id="IPR006748">
    <property type="entry name" value="NH2Glyco/OHUrea_AB-resist_kin"/>
</dbReference>
<reference evidence="1" key="1">
    <citation type="submission" date="2022-10" db="EMBL/GenBank/DDBJ databases">
        <title>The WGS of Solirubrobacter ginsenosidimutans DSM 21036.</title>
        <authorList>
            <person name="Jiang Z."/>
        </authorList>
    </citation>
    <scope>NUCLEOTIDE SEQUENCE</scope>
    <source>
        <strain evidence="1">DSM 21036</strain>
    </source>
</reference>
<dbReference type="InterPro" id="IPR011009">
    <property type="entry name" value="Kinase-like_dom_sf"/>
</dbReference>
<dbReference type="Gene3D" id="3.90.1200.10">
    <property type="match status" value="1"/>
</dbReference>
<dbReference type="Proteomes" id="UP001149140">
    <property type="component" value="Unassembled WGS sequence"/>
</dbReference>